<evidence type="ECO:0000313" key="3">
    <source>
        <dbReference type="Proteomes" id="UP000828390"/>
    </source>
</evidence>
<reference evidence="2" key="1">
    <citation type="journal article" date="2019" name="bioRxiv">
        <title>The Genome of the Zebra Mussel, Dreissena polymorpha: A Resource for Invasive Species Research.</title>
        <authorList>
            <person name="McCartney M.A."/>
            <person name="Auch B."/>
            <person name="Kono T."/>
            <person name="Mallez S."/>
            <person name="Zhang Y."/>
            <person name="Obille A."/>
            <person name="Becker A."/>
            <person name="Abrahante J.E."/>
            <person name="Garbe J."/>
            <person name="Badalamenti J.P."/>
            <person name="Herman A."/>
            <person name="Mangelson H."/>
            <person name="Liachko I."/>
            <person name="Sullivan S."/>
            <person name="Sone E.D."/>
            <person name="Koren S."/>
            <person name="Silverstein K.A.T."/>
            <person name="Beckman K.B."/>
            <person name="Gohl D.M."/>
        </authorList>
    </citation>
    <scope>NUCLEOTIDE SEQUENCE</scope>
    <source>
        <strain evidence="2">Duluth1</strain>
        <tissue evidence="2">Whole animal</tissue>
    </source>
</reference>
<feature type="transmembrane region" description="Helical" evidence="1">
    <location>
        <begin position="101"/>
        <end position="125"/>
    </location>
</feature>
<comment type="caution">
    <text evidence="2">The sequence shown here is derived from an EMBL/GenBank/DDBJ whole genome shotgun (WGS) entry which is preliminary data.</text>
</comment>
<gene>
    <name evidence="2" type="ORF">DPMN_042212</name>
</gene>
<sequence>MKCPKAGCETEGTQPYCKECGSKMIPTEGLASSSNDSTIRCSGKREDGHLCEAILKPENKFCDFCGTKVNGPAREQSNLTTVKDRDENIMRKGNGCIFHTFYFIITNATFDNYYLILIMFAYLLFKVFDSSKCSRIPQCRRPFTDR</sequence>
<dbReference type="AlphaFoldDB" id="A0A9D4CYQ1"/>
<proteinExistence type="predicted"/>
<organism evidence="2 3">
    <name type="scientific">Dreissena polymorpha</name>
    <name type="common">Zebra mussel</name>
    <name type="synonym">Mytilus polymorpha</name>
    <dbReference type="NCBI Taxonomy" id="45954"/>
    <lineage>
        <taxon>Eukaryota</taxon>
        <taxon>Metazoa</taxon>
        <taxon>Spiralia</taxon>
        <taxon>Lophotrochozoa</taxon>
        <taxon>Mollusca</taxon>
        <taxon>Bivalvia</taxon>
        <taxon>Autobranchia</taxon>
        <taxon>Heteroconchia</taxon>
        <taxon>Euheterodonta</taxon>
        <taxon>Imparidentia</taxon>
        <taxon>Neoheterodontei</taxon>
        <taxon>Myida</taxon>
        <taxon>Dreissenoidea</taxon>
        <taxon>Dreissenidae</taxon>
        <taxon>Dreissena</taxon>
    </lineage>
</organism>
<keyword evidence="1" id="KW-1133">Transmembrane helix</keyword>
<keyword evidence="1" id="KW-0472">Membrane</keyword>
<evidence type="ECO:0000256" key="1">
    <source>
        <dbReference type="SAM" id="Phobius"/>
    </source>
</evidence>
<evidence type="ECO:0000313" key="2">
    <source>
        <dbReference type="EMBL" id="KAH3735677.1"/>
    </source>
</evidence>
<keyword evidence="1" id="KW-0812">Transmembrane</keyword>
<name>A0A9D4CYQ1_DREPO</name>
<protein>
    <recommendedName>
        <fullName evidence="4">DZANK-type domain-containing protein</fullName>
    </recommendedName>
</protein>
<keyword evidence="3" id="KW-1185">Reference proteome</keyword>
<dbReference type="EMBL" id="JAIWYP010000011">
    <property type="protein sequence ID" value="KAH3735677.1"/>
    <property type="molecule type" value="Genomic_DNA"/>
</dbReference>
<accession>A0A9D4CYQ1</accession>
<reference evidence="2" key="2">
    <citation type="submission" date="2020-11" db="EMBL/GenBank/DDBJ databases">
        <authorList>
            <person name="McCartney M.A."/>
            <person name="Auch B."/>
            <person name="Kono T."/>
            <person name="Mallez S."/>
            <person name="Becker A."/>
            <person name="Gohl D.M."/>
            <person name="Silverstein K.A.T."/>
            <person name="Koren S."/>
            <person name="Bechman K.B."/>
            <person name="Herman A."/>
            <person name="Abrahante J.E."/>
            <person name="Garbe J."/>
        </authorList>
    </citation>
    <scope>NUCLEOTIDE SEQUENCE</scope>
    <source>
        <strain evidence="2">Duluth1</strain>
        <tissue evidence="2">Whole animal</tissue>
    </source>
</reference>
<dbReference type="Proteomes" id="UP000828390">
    <property type="component" value="Unassembled WGS sequence"/>
</dbReference>
<evidence type="ECO:0008006" key="4">
    <source>
        <dbReference type="Google" id="ProtNLM"/>
    </source>
</evidence>